<organism evidence="2">
    <name type="scientific">Pseudomonas syringae CC1417</name>
    <dbReference type="NCBI Taxonomy" id="1357272"/>
    <lineage>
        <taxon>Bacteria</taxon>
        <taxon>Pseudomonadati</taxon>
        <taxon>Pseudomonadota</taxon>
        <taxon>Gammaproteobacteria</taxon>
        <taxon>Pseudomonadales</taxon>
        <taxon>Pseudomonadaceae</taxon>
        <taxon>Pseudomonas</taxon>
        <taxon>Pseudomonas syringae</taxon>
    </lineage>
</organism>
<evidence type="ECO:0000313" key="2">
    <source>
        <dbReference type="EMBL" id="XCN67376.1"/>
    </source>
</evidence>
<name>A0AAU8LGQ6_PSESX</name>
<dbReference type="InterPro" id="IPR037053">
    <property type="entry name" value="Phage_tail_collar_dom_sf"/>
</dbReference>
<feature type="domain" description="Phage tail collar" evidence="1">
    <location>
        <begin position="6"/>
        <end position="62"/>
    </location>
</feature>
<reference evidence="2" key="1">
    <citation type="journal article" date="2014" name="Genome Announc.">
        <title>Draft Genome Sequences of a Phylogenetically Diverse Suite of Pseudomonas syringae Strains from Multiple Source Populations.</title>
        <authorList>
            <person name="Baltrus D.A."/>
            <person name="Yourstone S."/>
            <person name="Lind A."/>
            <person name="Guilbaud C."/>
            <person name="Sands D.C."/>
            <person name="Jones C.D."/>
            <person name="Morris C.E."/>
            <person name="Dangl J.L."/>
        </authorList>
    </citation>
    <scope>NUCLEOTIDE SEQUENCE</scope>
    <source>
        <strain evidence="2">CC1417</strain>
    </source>
</reference>
<dbReference type="Gene3D" id="3.90.1340.10">
    <property type="entry name" value="Phage tail collar domain"/>
    <property type="match status" value="1"/>
</dbReference>
<accession>A0AAU8LGQ6</accession>
<dbReference type="Pfam" id="PF07484">
    <property type="entry name" value="Collar"/>
    <property type="match status" value="1"/>
</dbReference>
<reference evidence="2" key="2">
    <citation type="submission" date="2024-07" db="EMBL/GenBank/DDBJ databases">
        <title>A complete genome sequence for Pseudomonas syringae CC1417.</title>
        <authorList>
            <person name="Baltrus D.A."/>
        </authorList>
    </citation>
    <scope>NUCLEOTIDE SEQUENCE</scope>
    <source>
        <strain evidence="2">CC1417</strain>
    </source>
</reference>
<gene>
    <name evidence="2" type="ORF">N011_23300</name>
</gene>
<dbReference type="AlphaFoldDB" id="A0AAU8LGQ6"/>
<protein>
    <submittedName>
        <fullName evidence="2">Tail fiber protein</fullName>
    </submittedName>
</protein>
<dbReference type="RefSeq" id="WP_080266918.1">
    <property type="nucleotide sequence ID" value="NZ_CP159362.1"/>
</dbReference>
<dbReference type="EMBL" id="CP159362">
    <property type="protein sequence ID" value="XCN67376.1"/>
    <property type="molecule type" value="Genomic_DNA"/>
</dbReference>
<sequence>MDSFIGTILIWPGNYAPQGWAFCNGALLPVSQNAALFSIIGTTYGGNGTVDFRLPDLRGRVPMGAAQFPGTLGAVGGAASAPVTGGTVSGALSISAANLPAHTHPATLSLGGLTGETKVPVSLGVNGQTTATEGAVLSSTATSGPTSAAIYLPTAPTSSVNLGGVTTTVSGTGSVTVGENTGGQPLPFTLPVVGANVATLPPFQTVSYIICLSGIYPSRN</sequence>
<evidence type="ECO:0000259" key="1">
    <source>
        <dbReference type="Pfam" id="PF07484"/>
    </source>
</evidence>
<proteinExistence type="predicted"/>
<dbReference type="InterPro" id="IPR011083">
    <property type="entry name" value="Phage_tail_collar_dom"/>
</dbReference>
<dbReference type="SUPFAM" id="SSF88874">
    <property type="entry name" value="Receptor-binding domain of short tail fibre protein gp12"/>
    <property type="match status" value="1"/>
</dbReference>